<feature type="modified residue" description="4-aspartylphosphate" evidence="6">
    <location>
        <position position="62"/>
    </location>
</feature>
<dbReference type="PROSITE" id="PS00676">
    <property type="entry name" value="SIGMA54_INTERACT_2"/>
    <property type="match status" value="1"/>
</dbReference>
<name>A0A0S6W594_9BACT</name>
<evidence type="ECO:0000256" key="6">
    <source>
        <dbReference type="PROSITE-ProRule" id="PRU00169"/>
    </source>
</evidence>
<dbReference type="GO" id="GO:0043565">
    <property type="term" value="F:sequence-specific DNA binding"/>
    <property type="evidence" value="ECO:0007669"/>
    <property type="project" value="InterPro"/>
</dbReference>
<dbReference type="Gene3D" id="1.10.8.60">
    <property type="match status" value="1"/>
</dbReference>
<evidence type="ECO:0000313" key="10">
    <source>
        <dbReference type="Proteomes" id="UP000030700"/>
    </source>
</evidence>
<dbReference type="PROSITE" id="PS50045">
    <property type="entry name" value="SIGMA54_INTERACT_4"/>
    <property type="match status" value="1"/>
</dbReference>
<dbReference type="Gene3D" id="3.40.50.300">
    <property type="entry name" value="P-loop containing nucleotide triphosphate hydrolases"/>
    <property type="match status" value="1"/>
</dbReference>
<dbReference type="SUPFAM" id="SSF46689">
    <property type="entry name" value="Homeodomain-like"/>
    <property type="match status" value="1"/>
</dbReference>
<protein>
    <submittedName>
        <fullName evidence="9">Sigma-54-dependent transcriptional response regulator</fullName>
    </submittedName>
</protein>
<dbReference type="InterPro" id="IPR001789">
    <property type="entry name" value="Sig_transdc_resp-reg_receiver"/>
</dbReference>
<dbReference type="PRINTS" id="PR01590">
    <property type="entry name" value="HTHFIS"/>
</dbReference>
<evidence type="ECO:0000256" key="5">
    <source>
        <dbReference type="ARBA" id="ARBA00023163"/>
    </source>
</evidence>
<keyword evidence="3" id="KW-0805">Transcription regulation</keyword>
<evidence type="ECO:0000256" key="2">
    <source>
        <dbReference type="ARBA" id="ARBA00022840"/>
    </source>
</evidence>
<dbReference type="Pfam" id="PF25601">
    <property type="entry name" value="AAA_lid_14"/>
    <property type="match status" value="1"/>
</dbReference>
<dbReference type="HOGENOM" id="CLU_000445_0_6_0"/>
<keyword evidence="10" id="KW-1185">Reference proteome</keyword>
<dbReference type="STRING" id="1499966.U14_04902"/>
<dbReference type="InterPro" id="IPR027417">
    <property type="entry name" value="P-loop_NTPase"/>
</dbReference>
<dbReference type="PANTHER" id="PTHR32071">
    <property type="entry name" value="TRANSCRIPTIONAL REGULATORY PROTEIN"/>
    <property type="match status" value="1"/>
</dbReference>
<sequence length="476" mass="53121">MNDALTAYPVFPILIVDDDPYSLQVCEMQLIRKGISHVRTFQDGTELLLYLSDHDASAIVLDLNMPEISGEEILASVIRDYPTIPVIISTAVDDVDTAVRCMKAGAFDYVVKPVSQDRLLTTVTRAIEFQELRRENASLKERVLDNQVKHPEAFSGIITNNPQMHAIFKYIESVATTSQPVLITGETGVGKERIAQVIHQLSGRKGGMVAVNAAGLDETTFSDTLFGHKRGAFTGAERARDGLIEKASNGTLFLDEIGDLSPSSQVKLLRLLQEHEYYPLGSDVPQITNARMIVATNCDLRELQEQGVFRADLYYRLLLHHIHMPPLRERLDDLPLLVDYFLHLASEELGKARPTPPPELLTLLSVYDFPGNIRELQAMVFDAVSQHQGGVLSLCTFKQLIQPDSFGKTRRSKKTTETLENLYASLSRLPSLKEAEDMLIEEALKRTGGNRTMTATLLGVTRQTLHRRINLQKDEG</sequence>
<dbReference type="InterPro" id="IPR003593">
    <property type="entry name" value="AAA+_ATPase"/>
</dbReference>
<dbReference type="EMBL" id="DF820459">
    <property type="protein sequence ID" value="GAK53636.1"/>
    <property type="molecule type" value="Genomic_DNA"/>
</dbReference>
<dbReference type="SMART" id="SM00448">
    <property type="entry name" value="REC"/>
    <property type="match status" value="1"/>
</dbReference>
<dbReference type="SUPFAM" id="SSF52172">
    <property type="entry name" value="CheY-like"/>
    <property type="match status" value="1"/>
</dbReference>
<dbReference type="PROSITE" id="PS50110">
    <property type="entry name" value="RESPONSE_REGULATORY"/>
    <property type="match status" value="1"/>
</dbReference>
<dbReference type="InterPro" id="IPR058031">
    <property type="entry name" value="AAA_lid_NorR"/>
</dbReference>
<dbReference type="Pfam" id="PF00158">
    <property type="entry name" value="Sigma54_activat"/>
    <property type="match status" value="1"/>
</dbReference>
<dbReference type="InterPro" id="IPR025943">
    <property type="entry name" value="Sigma_54_int_dom_ATP-bd_2"/>
</dbReference>
<dbReference type="Proteomes" id="UP000030700">
    <property type="component" value="Unassembled WGS sequence"/>
</dbReference>
<keyword evidence="1" id="KW-0547">Nucleotide-binding</keyword>
<dbReference type="InterPro" id="IPR009057">
    <property type="entry name" value="Homeodomain-like_sf"/>
</dbReference>
<keyword evidence="6" id="KW-0597">Phosphoprotein</keyword>
<evidence type="ECO:0000259" key="8">
    <source>
        <dbReference type="PROSITE" id="PS50110"/>
    </source>
</evidence>
<dbReference type="PROSITE" id="PS00675">
    <property type="entry name" value="SIGMA54_INTERACT_1"/>
    <property type="match status" value="1"/>
</dbReference>
<dbReference type="PANTHER" id="PTHR32071:SF13">
    <property type="entry name" value="RESPONSE REGULATOR HSFA"/>
    <property type="match status" value="1"/>
</dbReference>
<dbReference type="GO" id="GO:0006355">
    <property type="term" value="P:regulation of DNA-templated transcription"/>
    <property type="evidence" value="ECO:0007669"/>
    <property type="project" value="InterPro"/>
</dbReference>
<evidence type="ECO:0000256" key="1">
    <source>
        <dbReference type="ARBA" id="ARBA00022741"/>
    </source>
</evidence>
<dbReference type="InterPro" id="IPR025662">
    <property type="entry name" value="Sigma_54_int_dom_ATP-bd_1"/>
</dbReference>
<dbReference type="Gene3D" id="1.10.10.60">
    <property type="entry name" value="Homeodomain-like"/>
    <property type="match status" value="1"/>
</dbReference>
<dbReference type="InterPro" id="IPR025944">
    <property type="entry name" value="Sigma_54_int_dom_CS"/>
</dbReference>
<proteinExistence type="predicted"/>
<dbReference type="SMART" id="SM00382">
    <property type="entry name" value="AAA"/>
    <property type="match status" value="1"/>
</dbReference>
<dbReference type="InterPro" id="IPR002078">
    <property type="entry name" value="Sigma_54_int"/>
</dbReference>
<feature type="domain" description="Response regulatory" evidence="8">
    <location>
        <begin position="12"/>
        <end position="127"/>
    </location>
</feature>
<dbReference type="FunFam" id="3.40.50.300:FF:000006">
    <property type="entry name" value="DNA-binding transcriptional regulator NtrC"/>
    <property type="match status" value="1"/>
</dbReference>
<accession>A0A0S6W594</accession>
<dbReference type="GO" id="GO:0005524">
    <property type="term" value="F:ATP binding"/>
    <property type="evidence" value="ECO:0007669"/>
    <property type="project" value="UniProtKB-KW"/>
</dbReference>
<keyword evidence="5" id="KW-0804">Transcription</keyword>
<dbReference type="CDD" id="cd00009">
    <property type="entry name" value="AAA"/>
    <property type="match status" value="1"/>
</dbReference>
<organism evidence="9 10">
    <name type="scientific">Candidatus Moduliflexus flocculans</name>
    <dbReference type="NCBI Taxonomy" id="1499966"/>
    <lineage>
        <taxon>Bacteria</taxon>
        <taxon>Candidatus Moduliflexota</taxon>
        <taxon>Candidatus Moduliflexia</taxon>
        <taxon>Candidatus Moduliflexales</taxon>
        <taxon>Candidatus Moduliflexaceae</taxon>
    </lineage>
</organism>
<dbReference type="AlphaFoldDB" id="A0A0S6W594"/>
<dbReference type="InterPro" id="IPR002197">
    <property type="entry name" value="HTH_Fis"/>
</dbReference>
<reference evidence="9 10" key="1">
    <citation type="journal article" date="2015" name="PeerJ">
        <title>First genomic representation of candidate bacterial phylum KSB3 points to enhanced environmental sensing as a trigger of wastewater bulking.</title>
        <authorList>
            <person name="Sekiguchi Y."/>
            <person name="Ohashi A."/>
            <person name="Parks D.H."/>
            <person name="Yamauchi T."/>
            <person name="Tyson G.W."/>
            <person name="Hugenholtz P."/>
        </authorList>
    </citation>
    <scope>NUCLEOTIDE SEQUENCE [LARGE SCALE GENOMIC DNA]</scope>
</reference>
<evidence type="ECO:0000313" key="9">
    <source>
        <dbReference type="EMBL" id="GAK53636.1"/>
    </source>
</evidence>
<evidence type="ECO:0000259" key="7">
    <source>
        <dbReference type="PROSITE" id="PS50045"/>
    </source>
</evidence>
<dbReference type="SUPFAM" id="SSF52540">
    <property type="entry name" value="P-loop containing nucleoside triphosphate hydrolases"/>
    <property type="match status" value="1"/>
</dbReference>
<dbReference type="Gene3D" id="3.40.50.2300">
    <property type="match status" value="1"/>
</dbReference>
<keyword evidence="4" id="KW-0238">DNA-binding</keyword>
<gene>
    <name evidence="9" type="ORF">U14_04902</name>
</gene>
<evidence type="ECO:0000256" key="4">
    <source>
        <dbReference type="ARBA" id="ARBA00023125"/>
    </source>
</evidence>
<dbReference type="InterPro" id="IPR011006">
    <property type="entry name" value="CheY-like_superfamily"/>
</dbReference>
<dbReference type="Pfam" id="PF02954">
    <property type="entry name" value="HTH_8"/>
    <property type="match status" value="1"/>
</dbReference>
<keyword evidence="2" id="KW-0067">ATP-binding</keyword>
<evidence type="ECO:0000256" key="3">
    <source>
        <dbReference type="ARBA" id="ARBA00023015"/>
    </source>
</evidence>
<dbReference type="PROSITE" id="PS00688">
    <property type="entry name" value="SIGMA54_INTERACT_3"/>
    <property type="match status" value="1"/>
</dbReference>
<dbReference type="GO" id="GO:0000160">
    <property type="term" value="P:phosphorelay signal transduction system"/>
    <property type="evidence" value="ECO:0007669"/>
    <property type="project" value="InterPro"/>
</dbReference>
<dbReference type="Pfam" id="PF00072">
    <property type="entry name" value="Response_reg"/>
    <property type="match status" value="1"/>
</dbReference>
<feature type="domain" description="Sigma-54 factor interaction" evidence="7">
    <location>
        <begin position="157"/>
        <end position="385"/>
    </location>
</feature>